<proteinExistence type="predicted"/>
<feature type="non-terminal residue" evidence="2">
    <location>
        <position position="1"/>
    </location>
</feature>
<dbReference type="AlphaFoldDB" id="A0A6A6E009"/>
<gene>
    <name evidence="2" type="ORF">K469DRAFT_579065</name>
</gene>
<protein>
    <submittedName>
        <fullName evidence="2">Uncharacterized protein</fullName>
    </submittedName>
</protein>
<evidence type="ECO:0000313" key="2">
    <source>
        <dbReference type="EMBL" id="KAF2184583.1"/>
    </source>
</evidence>
<accession>A0A6A6E009</accession>
<organism evidence="2 3">
    <name type="scientific">Zopfia rhizophila CBS 207.26</name>
    <dbReference type="NCBI Taxonomy" id="1314779"/>
    <lineage>
        <taxon>Eukaryota</taxon>
        <taxon>Fungi</taxon>
        <taxon>Dikarya</taxon>
        <taxon>Ascomycota</taxon>
        <taxon>Pezizomycotina</taxon>
        <taxon>Dothideomycetes</taxon>
        <taxon>Dothideomycetes incertae sedis</taxon>
        <taxon>Zopfiaceae</taxon>
        <taxon>Zopfia</taxon>
    </lineage>
</organism>
<feature type="transmembrane region" description="Helical" evidence="1">
    <location>
        <begin position="12"/>
        <end position="29"/>
    </location>
</feature>
<dbReference type="OrthoDB" id="3780108at2759"/>
<dbReference type="Proteomes" id="UP000800200">
    <property type="component" value="Unassembled WGS sequence"/>
</dbReference>
<dbReference type="EMBL" id="ML994637">
    <property type="protein sequence ID" value="KAF2184583.1"/>
    <property type="molecule type" value="Genomic_DNA"/>
</dbReference>
<evidence type="ECO:0000256" key="1">
    <source>
        <dbReference type="SAM" id="Phobius"/>
    </source>
</evidence>
<keyword evidence="1" id="KW-0472">Membrane</keyword>
<evidence type="ECO:0000313" key="3">
    <source>
        <dbReference type="Proteomes" id="UP000800200"/>
    </source>
</evidence>
<keyword evidence="1" id="KW-0812">Transmembrane</keyword>
<keyword evidence="3" id="KW-1185">Reference proteome</keyword>
<sequence length="55" mass="6453">ISIAQVQTLIRLITFYIILIRTPFLLCLVDMDRFRVKLNNLINKLVQGLKRVLVI</sequence>
<keyword evidence="1" id="KW-1133">Transmembrane helix</keyword>
<reference evidence="2" key="1">
    <citation type="journal article" date="2020" name="Stud. Mycol.">
        <title>101 Dothideomycetes genomes: a test case for predicting lifestyles and emergence of pathogens.</title>
        <authorList>
            <person name="Haridas S."/>
            <person name="Albert R."/>
            <person name="Binder M."/>
            <person name="Bloem J."/>
            <person name="Labutti K."/>
            <person name="Salamov A."/>
            <person name="Andreopoulos B."/>
            <person name="Baker S."/>
            <person name="Barry K."/>
            <person name="Bills G."/>
            <person name="Bluhm B."/>
            <person name="Cannon C."/>
            <person name="Castanera R."/>
            <person name="Culley D."/>
            <person name="Daum C."/>
            <person name="Ezra D."/>
            <person name="Gonzalez J."/>
            <person name="Henrissat B."/>
            <person name="Kuo A."/>
            <person name="Liang C."/>
            <person name="Lipzen A."/>
            <person name="Lutzoni F."/>
            <person name="Magnuson J."/>
            <person name="Mondo S."/>
            <person name="Nolan M."/>
            <person name="Ohm R."/>
            <person name="Pangilinan J."/>
            <person name="Park H.-J."/>
            <person name="Ramirez L."/>
            <person name="Alfaro M."/>
            <person name="Sun H."/>
            <person name="Tritt A."/>
            <person name="Yoshinaga Y."/>
            <person name="Zwiers L.-H."/>
            <person name="Turgeon B."/>
            <person name="Goodwin S."/>
            <person name="Spatafora J."/>
            <person name="Crous P."/>
            <person name="Grigoriev I."/>
        </authorList>
    </citation>
    <scope>NUCLEOTIDE SEQUENCE</scope>
    <source>
        <strain evidence="2">CBS 207.26</strain>
    </source>
</reference>
<name>A0A6A6E009_9PEZI</name>